<evidence type="ECO:0000313" key="2">
    <source>
        <dbReference type="Proteomes" id="UP000028990"/>
    </source>
</evidence>
<sequence length="143" mass="16336">MAPTSRPPKKELAPSLVLVLEFSKQAHHFHGHESFLKSKELWGWSCATAPSPVPMAHVGALLTTLESQTCHWDFHWADWWAYILLSQDYLHEEQQTHLPCCLDNAKNFDNGQQVQEGSTLRECPQAWDWEAAQRWCALLGEGL</sequence>
<reference evidence="1 2" key="1">
    <citation type="submission" date="2013-11" db="EMBL/GenBank/DDBJ databases">
        <title>The Damaraland mole rat (Fukomys damarensis) genome and evolution of African mole rats.</title>
        <authorList>
            <person name="Gladyshev V.N."/>
            <person name="Fang X."/>
        </authorList>
    </citation>
    <scope>NUCLEOTIDE SEQUENCE [LARGE SCALE GENOMIC DNA]</scope>
    <source>
        <tissue evidence="1">Liver</tissue>
    </source>
</reference>
<dbReference type="Gene3D" id="3.10.390.10">
    <property type="entry name" value="SAND domain-like"/>
    <property type="match status" value="1"/>
</dbReference>
<dbReference type="SUPFAM" id="SSF63763">
    <property type="entry name" value="SAND domain-like"/>
    <property type="match status" value="1"/>
</dbReference>
<dbReference type="Proteomes" id="UP000028990">
    <property type="component" value="Unassembled WGS sequence"/>
</dbReference>
<accession>A0A091DQH1</accession>
<dbReference type="AlphaFoldDB" id="A0A091DQH1"/>
<dbReference type="InterPro" id="IPR010919">
    <property type="entry name" value="SAND-like_dom_sf"/>
</dbReference>
<organism evidence="1 2">
    <name type="scientific">Fukomys damarensis</name>
    <name type="common">Damaraland mole rat</name>
    <name type="synonym">Cryptomys damarensis</name>
    <dbReference type="NCBI Taxonomy" id="885580"/>
    <lineage>
        <taxon>Eukaryota</taxon>
        <taxon>Metazoa</taxon>
        <taxon>Chordata</taxon>
        <taxon>Craniata</taxon>
        <taxon>Vertebrata</taxon>
        <taxon>Euteleostomi</taxon>
        <taxon>Mammalia</taxon>
        <taxon>Eutheria</taxon>
        <taxon>Euarchontoglires</taxon>
        <taxon>Glires</taxon>
        <taxon>Rodentia</taxon>
        <taxon>Hystricomorpha</taxon>
        <taxon>Bathyergidae</taxon>
        <taxon>Fukomys</taxon>
    </lineage>
</organism>
<name>A0A091DQH1_FUKDA</name>
<evidence type="ECO:0000313" key="1">
    <source>
        <dbReference type="EMBL" id="KFO34389.1"/>
    </source>
</evidence>
<keyword evidence="2" id="KW-1185">Reference proteome</keyword>
<dbReference type="EMBL" id="KN121968">
    <property type="protein sequence ID" value="KFO34389.1"/>
    <property type="molecule type" value="Genomic_DNA"/>
</dbReference>
<protein>
    <submittedName>
        <fullName evidence="1">Ski oncogene</fullName>
    </submittedName>
</protein>
<gene>
    <name evidence="1" type="ORF">H920_04211</name>
</gene>
<proteinExistence type="predicted"/>